<organism evidence="1 2">
    <name type="scientific">Paenibacillus alba</name>
    <dbReference type="NCBI Taxonomy" id="1197127"/>
    <lineage>
        <taxon>Bacteria</taxon>
        <taxon>Bacillati</taxon>
        <taxon>Bacillota</taxon>
        <taxon>Bacilli</taxon>
        <taxon>Bacillales</taxon>
        <taxon>Paenibacillaceae</taxon>
        <taxon>Paenibacillus</taxon>
    </lineage>
</organism>
<evidence type="ECO:0000313" key="2">
    <source>
        <dbReference type="Proteomes" id="UP001338137"/>
    </source>
</evidence>
<gene>
    <name evidence="1" type="ORF">P4I72_00020</name>
</gene>
<evidence type="ECO:0000313" key="1">
    <source>
        <dbReference type="EMBL" id="MEC0225508.1"/>
    </source>
</evidence>
<name>A0ABU6FY04_9BACL</name>
<reference evidence="1 2" key="1">
    <citation type="submission" date="2023-03" db="EMBL/GenBank/DDBJ databases">
        <title>Bacillus Genome Sequencing.</title>
        <authorList>
            <person name="Dunlap C."/>
        </authorList>
    </citation>
    <scope>NUCLEOTIDE SEQUENCE [LARGE SCALE GENOMIC DNA]</scope>
    <source>
        <strain evidence="1 2">BD-533</strain>
    </source>
</reference>
<dbReference type="Proteomes" id="UP001338137">
    <property type="component" value="Unassembled WGS sequence"/>
</dbReference>
<proteinExistence type="predicted"/>
<dbReference type="RefSeq" id="WP_173223513.1">
    <property type="nucleotide sequence ID" value="NZ_JABMKZ010000023.1"/>
</dbReference>
<comment type="caution">
    <text evidence="1">The sequence shown here is derived from an EMBL/GenBank/DDBJ whole genome shotgun (WGS) entry which is preliminary data.</text>
</comment>
<protein>
    <submittedName>
        <fullName evidence="1">Uncharacterized protein</fullName>
    </submittedName>
</protein>
<accession>A0ABU6FY04</accession>
<sequence length="61" mass="7225">MNEFVTDHKTVFSLSTLLNIEPNMLLRLCRYIESRGYFFHKSEEGSLQFTDRDIAIILAHY</sequence>
<dbReference type="EMBL" id="JARLKY010000001">
    <property type="protein sequence ID" value="MEC0225508.1"/>
    <property type="molecule type" value="Genomic_DNA"/>
</dbReference>
<keyword evidence="2" id="KW-1185">Reference proteome</keyword>